<dbReference type="GO" id="GO:0004252">
    <property type="term" value="F:serine-type endopeptidase activity"/>
    <property type="evidence" value="ECO:0007669"/>
    <property type="project" value="UniProtKB-UniRule"/>
</dbReference>
<dbReference type="Proteomes" id="UP000056090">
    <property type="component" value="Chromosome"/>
</dbReference>
<dbReference type="SUPFAM" id="SSF52743">
    <property type="entry name" value="Subtilisin-like"/>
    <property type="match status" value="1"/>
</dbReference>
<keyword evidence="6 8" id="KW-0720">Serine protease</keyword>
<keyword evidence="4 10" id="KW-0732">Signal</keyword>
<evidence type="ECO:0000259" key="13">
    <source>
        <dbReference type="Pfam" id="PF05922"/>
    </source>
</evidence>
<evidence type="ECO:0000256" key="3">
    <source>
        <dbReference type="ARBA" id="ARBA00022670"/>
    </source>
</evidence>
<evidence type="ECO:0000259" key="11">
    <source>
        <dbReference type="Pfam" id="PF00082"/>
    </source>
</evidence>
<dbReference type="Pfam" id="PF02225">
    <property type="entry name" value="PA"/>
    <property type="match status" value="1"/>
</dbReference>
<evidence type="ECO:0000256" key="6">
    <source>
        <dbReference type="ARBA" id="ARBA00022825"/>
    </source>
</evidence>
<reference evidence="14 15" key="1">
    <citation type="submission" date="2014-06" db="EMBL/GenBank/DDBJ databases">
        <title>Genomes of Alteromonas australica, a world apart.</title>
        <authorList>
            <person name="Gonzaga A."/>
            <person name="Lopez-Perez M."/>
            <person name="Rodriguez-Valera F."/>
        </authorList>
    </citation>
    <scope>NUCLEOTIDE SEQUENCE [LARGE SCALE GENOMIC DNA]</scope>
    <source>
        <strain evidence="14 15">H 17</strain>
    </source>
</reference>
<organism evidence="14 15">
    <name type="scientific">Alteromonas australica</name>
    <dbReference type="NCBI Taxonomy" id="589873"/>
    <lineage>
        <taxon>Bacteria</taxon>
        <taxon>Pseudomonadati</taxon>
        <taxon>Pseudomonadota</taxon>
        <taxon>Gammaproteobacteria</taxon>
        <taxon>Alteromonadales</taxon>
        <taxon>Alteromonadaceae</taxon>
        <taxon>Alteromonas/Salinimonas group</taxon>
        <taxon>Alteromonas</taxon>
    </lineage>
</organism>
<dbReference type="PRINTS" id="PR00723">
    <property type="entry name" value="SUBTILISIN"/>
</dbReference>
<dbReference type="NCBIfam" id="TIGR03501">
    <property type="entry name" value="GlyGly_CTERM"/>
    <property type="match status" value="1"/>
</dbReference>
<dbReference type="InterPro" id="IPR045051">
    <property type="entry name" value="SBT"/>
</dbReference>
<dbReference type="SUPFAM" id="SSF52025">
    <property type="entry name" value="PA domain"/>
    <property type="match status" value="1"/>
</dbReference>
<feature type="domain" description="Inhibitor I9" evidence="13">
    <location>
        <begin position="105"/>
        <end position="166"/>
    </location>
</feature>
<dbReference type="PIRSF" id="PIRSF037898">
    <property type="entry name" value="Subtilisin_rel_Sputw3181_3341"/>
    <property type="match status" value="1"/>
</dbReference>
<feature type="domain" description="Peptidase S8/S53" evidence="11">
    <location>
        <begin position="194"/>
        <end position="668"/>
    </location>
</feature>
<keyword evidence="2" id="KW-0964">Secreted</keyword>
<dbReference type="InterPro" id="IPR000209">
    <property type="entry name" value="Peptidase_S8/S53_dom"/>
</dbReference>
<evidence type="ECO:0000313" key="14">
    <source>
        <dbReference type="EMBL" id="AIF98971.1"/>
    </source>
</evidence>
<dbReference type="EMBL" id="CP008849">
    <property type="protein sequence ID" value="AIF98971.1"/>
    <property type="molecule type" value="Genomic_DNA"/>
</dbReference>
<evidence type="ECO:0000256" key="5">
    <source>
        <dbReference type="ARBA" id="ARBA00022801"/>
    </source>
</evidence>
<keyword evidence="5 8" id="KW-0378">Hydrolase</keyword>
<feature type="active site" description="Charge relay system" evidence="7 8">
    <location>
        <position position="271"/>
    </location>
</feature>
<gene>
    <name evidence="14" type="ORF">EP13_09930</name>
</gene>
<evidence type="ECO:0000256" key="8">
    <source>
        <dbReference type="PROSITE-ProRule" id="PRU01240"/>
    </source>
</evidence>
<dbReference type="Gene3D" id="3.40.50.200">
    <property type="entry name" value="Peptidase S8/S53 domain"/>
    <property type="match status" value="1"/>
</dbReference>
<dbReference type="CDD" id="cd04818">
    <property type="entry name" value="PA_subtilisin_1"/>
    <property type="match status" value="1"/>
</dbReference>
<dbReference type="InterPro" id="IPR022398">
    <property type="entry name" value="Peptidase_S8_His-AS"/>
</dbReference>
<evidence type="ECO:0000313" key="15">
    <source>
        <dbReference type="Proteomes" id="UP000056090"/>
    </source>
</evidence>
<dbReference type="Gene3D" id="3.50.30.30">
    <property type="match status" value="1"/>
</dbReference>
<dbReference type="PROSITE" id="PS00136">
    <property type="entry name" value="SUBTILASE_ASP"/>
    <property type="match status" value="1"/>
</dbReference>
<dbReference type="InterPro" id="IPR023828">
    <property type="entry name" value="Peptidase_S8_Ser-AS"/>
</dbReference>
<evidence type="ECO:0000256" key="7">
    <source>
        <dbReference type="PIRSR" id="PIRSR615500-1"/>
    </source>
</evidence>
<evidence type="ECO:0000259" key="12">
    <source>
        <dbReference type="Pfam" id="PF02225"/>
    </source>
</evidence>
<dbReference type="InterPro" id="IPR017312">
    <property type="entry name" value="Subtilisin_Alteromonadales"/>
</dbReference>
<feature type="active site" description="Charge relay system" evidence="7 8">
    <location>
        <position position="614"/>
    </location>
</feature>
<dbReference type="PROSITE" id="PS00138">
    <property type="entry name" value="SUBTILASE_SER"/>
    <property type="match status" value="1"/>
</dbReference>
<name>A0A075NZJ2_9ALTE</name>
<dbReference type="Pfam" id="PF17963">
    <property type="entry name" value="Big_9"/>
    <property type="match status" value="1"/>
</dbReference>
<dbReference type="InterPro" id="IPR010259">
    <property type="entry name" value="S8pro/Inhibitor_I9"/>
</dbReference>
<dbReference type="RefSeq" id="WP_044057116.1">
    <property type="nucleotide sequence ID" value="NZ_CBCSKJ010000001.1"/>
</dbReference>
<accession>A0A075NZJ2</accession>
<dbReference type="PANTHER" id="PTHR10795">
    <property type="entry name" value="PROPROTEIN CONVERTASE SUBTILISIN/KEXIN"/>
    <property type="match status" value="1"/>
</dbReference>
<dbReference type="GeneID" id="78255223"/>
<keyword evidence="3 8" id="KW-0645">Protease</keyword>
<sequence length="1327" mass="138712">MKKKLLSTIIASTLFATPSMLSAQDVKSNIMASHTLEQNNPIEASFDKKNILANAVKVNDHQVRVIVQLHDSPLAQFSGVNPSVRSASAQQGAKVDFSSNAAISYKKILKNKQRSLVEDIHNFDPTFEADKSFTASFNGVSGIVSKHALDNLASLPEVKAIYPDVMHRAQMDASLDLIGAIDTWTQLGGAENAGKGIRVAIIDSGIRPENALFSGDDFDAPDASTLPSDDYCSDTPDFCNNKLIVARYASIPDGFDIVDGEYLSPLGYNGHGTHVAGTAVGNAGVTASRDGATAEISGVAPAAYLMVYKGLYATPDDPTSSSGMTSMLLEMLEAALEDGADIINNSWGGDGGASPVGSVYEDIFAAMDEAGVVTVFSAGNEGPEATTIGCPGCSKDVLTVAATSTNRLFANEVTVDGDTSIGAIPALYSVGNAAITFTSPLTAPVIYAGEIDEANIEGCSAYADDSTFENAIALISRGTCGFVDKIANAEAAGALAVLVFNEEGRGEAPIIMGGLSTEQTVPSLMLPATQGLALAELAGATDEDVIVTIGNEVVASYSDSLADIMGDFSSRGPNGDPSFLKPNIAAPGVRIFSGESPDAPDHIGENFSFKNGTSMASPHVAGAAALLKQMHPEWSAQQIKSALVTSSIRDVLKEDGLTQADNFDMGAGRLDLSRASTVEVTFSELSLVSAECFLTCDLSITLTNTTDSAVTLSGSLLFSDDGTDGYLTPALTTLAPGSSEEVILTLDVANAASSEWLLGGANWSDGDDATTDYYIPMAIYSVSTDEPSLLNSEVSVSTVEAGDNVTTTIYANNKGVTGVTSITGQIDEKLSVNTDSITAMKNGSQDTVTFDAQTNVLTWEGSLDIASINFNEDTGIAAVTGGDYLPLASLGVTPVSCTSLCDDTSIVFSGVPEIRYLGEGYTTIQLSSNGFMAMGAESGDMSSPFAEQLPGSDDPNNILAPYWTDLDLDGTDANDDGTGDMYVAILGGGSYLVVEWANAQLWDQPGTSFNFQIWYDYSNESFHFVYGAMDTPVDPVVVGAENSFGTVGATLAYYSEDGSQGSLPTEGSEYVLAYSEGDEVSISFEGTVLPVADYMDDSFSVNEDASITANVIANEADDTIVNTFTMASLSGDYRTFTPITIDKDALDIDSVTISVAPENGVATTNGDGTITYTPTADFFGEDSFKYTVSTETSTSGDDPLDGQVIGEATVNIAVAGIQDAPVVTISAPSSVKENESYSVSVTASDADGDDVVVSIDGVERTSLTGTAPSYDTATSVSLQVSATDGIDTTSETVTIRVEEKSGGAISWLSVLLVPLLFIRRRHTRRYH</sequence>
<dbReference type="InterPro" id="IPR046450">
    <property type="entry name" value="PA_dom_sf"/>
</dbReference>
<dbReference type="InterPro" id="IPR003137">
    <property type="entry name" value="PA_domain"/>
</dbReference>
<dbReference type="PROSITE" id="PS00137">
    <property type="entry name" value="SUBTILASE_HIS"/>
    <property type="match status" value="1"/>
</dbReference>
<feature type="active site" description="Charge relay system" evidence="7 8">
    <location>
        <position position="203"/>
    </location>
</feature>
<evidence type="ECO:0000256" key="4">
    <source>
        <dbReference type="ARBA" id="ARBA00022729"/>
    </source>
</evidence>
<evidence type="ECO:0000256" key="10">
    <source>
        <dbReference type="SAM" id="SignalP"/>
    </source>
</evidence>
<dbReference type="GO" id="GO:0006508">
    <property type="term" value="P:proteolysis"/>
    <property type="evidence" value="ECO:0007669"/>
    <property type="project" value="UniProtKB-KW"/>
</dbReference>
<dbReference type="InterPro" id="IPR036852">
    <property type="entry name" value="Peptidase_S8/S53_dom_sf"/>
</dbReference>
<evidence type="ECO:0000256" key="1">
    <source>
        <dbReference type="ARBA" id="ARBA00011073"/>
    </source>
</evidence>
<dbReference type="Gene3D" id="2.60.40.3440">
    <property type="match status" value="1"/>
</dbReference>
<dbReference type="Pfam" id="PF00082">
    <property type="entry name" value="Peptidase_S8"/>
    <property type="match status" value="1"/>
</dbReference>
<dbReference type="KEGG" id="aal:EP13_09930"/>
<evidence type="ECO:0000256" key="2">
    <source>
        <dbReference type="ARBA" id="ARBA00022525"/>
    </source>
</evidence>
<comment type="similarity">
    <text evidence="1 8 9">Belongs to the peptidase S8 family.</text>
</comment>
<dbReference type="InterPro" id="IPR015500">
    <property type="entry name" value="Peptidase_S8_subtilisin-rel"/>
</dbReference>
<dbReference type="InterPro" id="IPR023827">
    <property type="entry name" value="Peptidase_S8_Asp-AS"/>
</dbReference>
<evidence type="ECO:0000256" key="9">
    <source>
        <dbReference type="RuleBase" id="RU003355"/>
    </source>
</evidence>
<dbReference type="eggNOG" id="COG1404">
    <property type="taxonomic scope" value="Bacteria"/>
</dbReference>
<dbReference type="InterPro" id="IPR020008">
    <property type="entry name" value="GlyGly_CTERM"/>
</dbReference>
<keyword evidence="15" id="KW-1185">Reference proteome</keyword>
<feature type="signal peptide" evidence="10">
    <location>
        <begin position="1"/>
        <end position="23"/>
    </location>
</feature>
<proteinExistence type="inferred from homology"/>
<feature type="chain" id="PRO_5001708570" evidence="10">
    <location>
        <begin position="24"/>
        <end position="1327"/>
    </location>
</feature>
<dbReference type="Pfam" id="PF05922">
    <property type="entry name" value="Inhibitor_I9"/>
    <property type="match status" value="1"/>
</dbReference>
<dbReference type="PROSITE" id="PS51892">
    <property type="entry name" value="SUBTILASE"/>
    <property type="match status" value="1"/>
</dbReference>
<protein>
    <submittedName>
        <fullName evidence="14">Peptidase</fullName>
    </submittedName>
</protein>
<feature type="domain" description="PA" evidence="12">
    <location>
        <begin position="442"/>
        <end position="534"/>
    </location>
</feature>